<accession>A0A853ID26</accession>
<organism evidence="2 3">
    <name type="scientific">Spartinivicinus marinus</name>
    <dbReference type="NCBI Taxonomy" id="2994442"/>
    <lineage>
        <taxon>Bacteria</taxon>
        <taxon>Pseudomonadati</taxon>
        <taxon>Pseudomonadota</taxon>
        <taxon>Gammaproteobacteria</taxon>
        <taxon>Oceanospirillales</taxon>
        <taxon>Zooshikellaceae</taxon>
        <taxon>Spartinivicinus</taxon>
    </lineage>
</organism>
<dbReference type="RefSeq" id="WP_180569854.1">
    <property type="nucleotide sequence ID" value="NZ_JAPJZK010000002.1"/>
</dbReference>
<dbReference type="SUPFAM" id="SSF53955">
    <property type="entry name" value="Lysozyme-like"/>
    <property type="match status" value="1"/>
</dbReference>
<sequence>MATPCHAEDIPGAYLQVAKKVGVPASVLYAIANQESRWKVPVKHVNVSRPWPWTLNVRGESRRFHTRQAAYQNLLNELKNDPNCSCDVGIMQVNWRWHKYRFRSAWDALDPMKNLVAGATYLKEMHDTTGDWQQAVKKYHSPGKTPKQLKNAAIYLKGFKQQWKKLY</sequence>
<evidence type="ECO:0000313" key="2">
    <source>
        <dbReference type="EMBL" id="NYZ67831.1"/>
    </source>
</evidence>
<dbReference type="InterPro" id="IPR008258">
    <property type="entry name" value="Transglycosylase_SLT_dom_1"/>
</dbReference>
<dbReference type="EMBL" id="JACCKB010000030">
    <property type="protein sequence ID" value="NYZ67831.1"/>
    <property type="molecule type" value="Genomic_DNA"/>
</dbReference>
<feature type="domain" description="Transglycosylase SLT" evidence="1">
    <location>
        <begin position="17"/>
        <end position="141"/>
    </location>
</feature>
<evidence type="ECO:0000259" key="1">
    <source>
        <dbReference type="Pfam" id="PF01464"/>
    </source>
</evidence>
<comment type="caution">
    <text evidence="2">The sequence shown here is derived from an EMBL/GenBank/DDBJ whole genome shotgun (WGS) entry which is preliminary data.</text>
</comment>
<dbReference type="Proteomes" id="UP000569732">
    <property type="component" value="Unassembled WGS sequence"/>
</dbReference>
<evidence type="ECO:0000313" key="3">
    <source>
        <dbReference type="Proteomes" id="UP000569732"/>
    </source>
</evidence>
<reference evidence="2 3" key="1">
    <citation type="submission" date="2020-07" db="EMBL/GenBank/DDBJ databases">
        <title>Endozoicomonas sp. nov., isolated from sediment.</title>
        <authorList>
            <person name="Gu T."/>
        </authorList>
    </citation>
    <scope>NUCLEOTIDE SEQUENCE [LARGE SCALE GENOMIC DNA]</scope>
    <source>
        <strain evidence="2 3">SM1973</strain>
    </source>
</reference>
<name>A0A853ID26_9GAMM</name>
<dbReference type="AlphaFoldDB" id="A0A853ID26"/>
<dbReference type="Pfam" id="PF01464">
    <property type="entry name" value="SLT"/>
    <property type="match status" value="1"/>
</dbReference>
<proteinExistence type="predicted"/>
<dbReference type="Gene3D" id="1.10.530.10">
    <property type="match status" value="1"/>
</dbReference>
<protein>
    <submittedName>
        <fullName evidence="2">Transglycosylase SLT domain-containing protein</fullName>
    </submittedName>
</protein>
<dbReference type="InterPro" id="IPR023346">
    <property type="entry name" value="Lysozyme-like_dom_sf"/>
</dbReference>
<keyword evidence="3" id="KW-1185">Reference proteome</keyword>
<gene>
    <name evidence="2" type="ORF">H0A36_17595</name>
</gene>